<dbReference type="PANTHER" id="PTHR31018">
    <property type="entry name" value="SPORULATION-SPECIFIC PROTEIN-RELATED"/>
    <property type="match status" value="1"/>
</dbReference>
<dbReference type="EMBL" id="PKFO01000001">
    <property type="protein sequence ID" value="PVH19011.1"/>
    <property type="molecule type" value="Genomic_DNA"/>
</dbReference>
<dbReference type="GO" id="GO:0009986">
    <property type="term" value="C:cell surface"/>
    <property type="evidence" value="ECO:0007669"/>
    <property type="project" value="TreeGrafter"/>
</dbReference>
<keyword evidence="7" id="KW-0325">Glycoprotein</keyword>
<evidence type="ECO:0000256" key="3">
    <source>
        <dbReference type="ARBA" id="ARBA00005798"/>
    </source>
</evidence>
<dbReference type="AlphaFoldDB" id="A0A2V1APX3"/>
<keyword evidence="5" id="KW-0964">Secreted</keyword>
<keyword evidence="9" id="KW-1133">Transmembrane helix</keyword>
<feature type="chain" id="PRO_5016079591" evidence="10">
    <location>
        <begin position="19"/>
        <end position="430"/>
    </location>
</feature>
<dbReference type="OrthoDB" id="536881at2759"/>
<feature type="region of interest" description="Disordered" evidence="8">
    <location>
        <begin position="359"/>
        <end position="403"/>
    </location>
</feature>
<dbReference type="GO" id="GO:0031505">
    <property type="term" value="P:fungal-type cell wall organization"/>
    <property type="evidence" value="ECO:0007669"/>
    <property type="project" value="TreeGrafter"/>
</dbReference>
<keyword evidence="6 10" id="KW-0732">Signal</keyword>
<gene>
    <name evidence="11" type="ORF">CXQ85_001305</name>
</gene>
<dbReference type="VEuPathDB" id="FungiDB:CXQ85_001305"/>
<dbReference type="GeneID" id="37006636"/>
<evidence type="ECO:0000256" key="4">
    <source>
        <dbReference type="ARBA" id="ARBA00022512"/>
    </source>
</evidence>
<comment type="caution">
    <text evidence="11">The sequence shown here is derived from an EMBL/GenBank/DDBJ whole genome shotgun (WGS) entry which is preliminary data.</text>
</comment>
<dbReference type="InterPro" id="IPR036941">
    <property type="entry name" value="Rcpt_L-dom_sf"/>
</dbReference>
<evidence type="ECO:0000256" key="2">
    <source>
        <dbReference type="ARBA" id="ARBA00004609"/>
    </source>
</evidence>
<organism evidence="11 12">
    <name type="scientific">Candidozyma haemuli</name>
    <dbReference type="NCBI Taxonomy" id="45357"/>
    <lineage>
        <taxon>Eukaryota</taxon>
        <taxon>Fungi</taxon>
        <taxon>Dikarya</taxon>
        <taxon>Ascomycota</taxon>
        <taxon>Saccharomycotina</taxon>
        <taxon>Pichiomycetes</taxon>
        <taxon>Metschnikowiaceae</taxon>
        <taxon>Candidozyma</taxon>
    </lineage>
</organism>
<sequence length="430" mass="44361">MQFKSLFAVAAVTGLAVANNSTLTTATPSVASSCSFDDFTATENGQVRSVQACATAVGDVFISGSDIDQIDLTGVQEFYGDLKINGTKATVFNAPDLQLVSGELSLAQSTILATANLAQLTTVGTLHFDSLPALEKTGLASGITSAESITIANTGLHSLDGINVFRLKVFDVNNNGDIESIDSALQAVTDTLSINYNADKVEVSLDQLKSANNVVFEKISSLSTANLTTVNGSLSISKNTFESFEFKQLESIGKSLSITENDDLEEFDFPKLKSIGGALNIIDNENLKSFSYFDKLETIGGSVNIDGDFDNGTFPELNRVAGGFNLSTTGDLSCDSFTKLNSKGNVKGDKFYCRGASSTVSSSSSKSGNSNGQSTSSGSGSSGSGSGSGSDSSNGSSSSGNSAPGVTVSTSLVSLVTFVLAFTGVGVALY</sequence>
<dbReference type="Gene3D" id="3.80.20.20">
    <property type="entry name" value="Receptor L-domain"/>
    <property type="match status" value="1"/>
</dbReference>
<feature type="compositionally biased region" description="Low complexity" evidence="8">
    <location>
        <begin position="359"/>
        <end position="379"/>
    </location>
</feature>
<evidence type="ECO:0000256" key="7">
    <source>
        <dbReference type="ARBA" id="ARBA00023180"/>
    </source>
</evidence>
<protein>
    <submittedName>
        <fullName evidence="11">Uncharacterized protein</fullName>
    </submittedName>
</protein>
<comment type="similarity">
    <text evidence="3">Belongs to the SPS2 family.</text>
</comment>
<evidence type="ECO:0000256" key="9">
    <source>
        <dbReference type="SAM" id="Phobius"/>
    </source>
</evidence>
<comment type="subcellular location">
    <subcellularLocation>
        <location evidence="2">Cell membrane</location>
        <topology evidence="2">Lipid-anchor</topology>
        <topology evidence="2">GPI-anchor</topology>
    </subcellularLocation>
    <subcellularLocation>
        <location evidence="1">Secreted</location>
        <location evidence="1">Cell wall</location>
    </subcellularLocation>
</comment>
<dbReference type="GO" id="GO:0005886">
    <property type="term" value="C:plasma membrane"/>
    <property type="evidence" value="ECO:0007669"/>
    <property type="project" value="UniProtKB-SubCell"/>
</dbReference>
<evidence type="ECO:0000256" key="8">
    <source>
        <dbReference type="SAM" id="MobiDB-lite"/>
    </source>
</evidence>
<dbReference type="SUPFAM" id="SSF52058">
    <property type="entry name" value="L domain-like"/>
    <property type="match status" value="2"/>
</dbReference>
<reference evidence="11 12" key="1">
    <citation type="submission" date="2017-12" db="EMBL/GenBank/DDBJ databases">
        <title>Genome Sequence of a Multidrug-Resistant Candida haemulonii Isolate from a Patient with Chronic Leg Ulcers in Israel.</title>
        <authorList>
            <person name="Chow N.A."/>
            <person name="Gade L."/>
            <person name="Batra D."/>
            <person name="Rowe L.A."/>
            <person name="Ben-Ami R."/>
            <person name="Loparev V.N."/>
            <person name="Litvintseva A.P."/>
        </authorList>
    </citation>
    <scope>NUCLEOTIDE SEQUENCE [LARGE SCALE GENOMIC DNA]</scope>
    <source>
        <strain evidence="11 12">B11899</strain>
    </source>
</reference>
<dbReference type="RefSeq" id="XP_025339951.1">
    <property type="nucleotide sequence ID" value="XM_025485020.1"/>
</dbReference>
<evidence type="ECO:0000256" key="6">
    <source>
        <dbReference type="ARBA" id="ARBA00022729"/>
    </source>
</evidence>
<proteinExistence type="inferred from homology"/>
<keyword evidence="9" id="KW-0812">Transmembrane</keyword>
<dbReference type="Proteomes" id="UP000244309">
    <property type="component" value="Unassembled WGS sequence"/>
</dbReference>
<evidence type="ECO:0000256" key="5">
    <source>
        <dbReference type="ARBA" id="ARBA00022525"/>
    </source>
</evidence>
<dbReference type="PROSITE" id="PS51257">
    <property type="entry name" value="PROKAR_LIPOPROTEIN"/>
    <property type="match status" value="1"/>
</dbReference>
<keyword evidence="9" id="KW-0472">Membrane</keyword>
<evidence type="ECO:0000256" key="1">
    <source>
        <dbReference type="ARBA" id="ARBA00004191"/>
    </source>
</evidence>
<feature type="transmembrane region" description="Helical" evidence="9">
    <location>
        <begin position="406"/>
        <end position="429"/>
    </location>
</feature>
<keyword evidence="4" id="KW-0134">Cell wall</keyword>
<keyword evidence="12" id="KW-1185">Reference proteome</keyword>
<name>A0A2V1APX3_9ASCO</name>
<feature type="compositionally biased region" description="Low complexity" evidence="8">
    <location>
        <begin position="389"/>
        <end position="403"/>
    </location>
</feature>
<evidence type="ECO:0000313" key="12">
    <source>
        <dbReference type="Proteomes" id="UP000244309"/>
    </source>
</evidence>
<feature type="signal peptide" evidence="10">
    <location>
        <begin position="1"/>
        <end position="18"/>
    </location>
</feature>
<evidence type="ECO:0000313" key="11">
    <source>
        <dbReference type="EMBL" id="PVH19011.1"/>
    </source>
</evidence>
<accession>A0A2V1APX3</accession>
<dbReference type="GO" id="GO:0009277">
    <property type="term" value="C:fungal-type cell wall"/>
    <property type="evidence" value="ECO:0007669"/>
    <property type="project" value="TreeGrafter"/>
</dbReference>
<dbReference type="InterPro" id="IPR051648">
    <property type="entry name" value="CWI-Assembly_Regulator"/>
</dbReference>
<dbReference type="PANTHER" id="PTHR31018:SF3">
    <property type="entry name" value="RECEPTOR PROTEIN-TYROSINE KINASE"/>
    <property type="match status" value="1"/>
</dbReference>
<evidence type="ECO:0000256" key="10">
    <source>
        <dbReference type="SAM" id="SignalP"/>
    </source>
</evidence>
<dbReference type="STRING" id="45357.A0A2V1APX3"/>